<dbReference type="InterPro" id="IPR002750">
    <property type="entry name" value="CobE/GbiG_C"/>
</dbReference>
<gene>
    <name evidence="2" type="ORF">ACPOL_5055</name>
</gene>
<dbReference type="KEGG" id="abas:ACPOL_5055"/>
<accession>A0A2Z5G529</accession>
<reference evidence="2 3" key="1">
    <citation type="journal article" date="2018" name="Front. Microbiol.">
        <title>Hydrolytic Capabilities as a Key to Environmental Success: Chitinolytic and Cellulolytic Acidobacteria From Acidic Sub-arctic Soils and Boreal Peatlands.</title>
        <authorList>
            <person name="Belova S.E."/>
            <person name="Ravin N.V."/>
            <person name="Pankratov T.A."/>
            <person name="Rakitin A.L."/>
            <person name="Ivanova A.A."/>
            <person name="Beletsky A.V."/>
            <person name="Mardanov A.V."/>
            <person name="Sinninghe Damste J.S."/>
            <person name="Dedysh S.N."/>
        </authorList>
    </citation>
    <scope>NUCLEOTIDE SEQUENCE [LARGE SCALE GENOMIC DNA]</scope>
    <source>
        <strain evidence="2 3">SBC82</strain>
    </source>
</reference>
<sequence length="134" mass="13800">MVGHEGMISSPQISIGFGCSSRANCDDIIQLIQACTSEMRGDGIVATLDRRAAMGALVAETLGLRLVVFPASTLAKVPGTSTHSPLALTMTDTGNVAEASALASLGPGARLVVRRRTGRFCTCAVAALPQAEDQ</sequence>
<dbReference type="InterPro" id="IPR036518">
    <property type="entry name" value="CobE/GbiG_C_sf"/>
</dbReference>
<organism evidence="2 3">
    <name type="scientific">Acidisarcina polymorpha</name>
    <dbReference type="NCBI Taxonomy" id="2211140"/>
    <lineage>
        <taxon>Bacteria</taxon>
        <taxon>Pseudomonadati</taxon>
        <taxon>Acidobacteriota</taxon>
        <taxon>Terriglobia</taxon>
        <taxon>Terriglobales</taxon>
        <taxon>Acidobacteriaceae</taxon>
        <taxon>Acidisarcina</taxon>
    </lineage>
</organism>
<evidence type="ECO:0000313" key="2">
    <source>
        <dbReference type="EMBL" id="AXC14313.1"/>
    </source>
</evidence>
<dbReference type="OrthoDB" id="122491at2"/>
<keyword evidence="3" id="KW-1185">Reference proteome</keyword>
<protein>
    <recommendedName>
        <fullName evidence="1">CobE/GbiG C-terminal domain-containing protein</fullName>
    </recommendedName>
</protein>
<proteinExistence type="predicted"/>
<feature type="domain" description="CobE/GbiG C-terminal" evidence="1">
    <location>
        <begin position="13"/>
        <end position="126"/>
    </location>
</feature>
<dbReference type="GO" id="GO:0009236">
    <property type="term" value="P:cobalamin biosynthetic process"/>
    <property type="evidence" value="ECO:0007669"/>
    <property type="project" value="InterPro"/>
</dbReference>
<dbReference type="AlphaFoldDB" id="A0A2Z5G529"/>
<dbReference type="SUPFAM" id="SSF159664">
    <property type="entry name" value="CobE/GbiG C-terminal domain-like"/>
    <property type="match status" value="1"/>
</dbReference>
<dbReference type="Pfam" id="PF01890">
    <property type="entry name" value="CbiG_C"/>
    <property type="match status" value="1"/>
</dbReference>
<evidence type="ECO:0000259" key="1">
    <source>
        <dbReference type="Pfam" id="PF01890"/>
    </source>
</evidence>
<dbReference type="Gene3D" id="3.30.420.180">
    <property type="entry name" value="CobE/GbiG C-terminal domain"/>
    <property type="match status" value="1"/>
</dbReference>
<dbReference type="EMBL" id="CP030840">
    <property type="protein sequence ID" value="AXC14313.1"/>
    <property type="molecule type" value="Genomic_DNA"/>
</dbReference>
<evidence type="ECO:0000313" key="3">
    <source>
        <dbReference type="Proteomes" id="UP000253606"/>
    </source>
</evidence>
<name>A0A2Z5G529_9BACT</name>
<dbReference type="Proteomes" id="UP000253606">
    <property type="component" value="Chromosome"/>
</dbReference>